<dbReference type="RefSeq" id="WP_093026080.1">
    <property type="nucleotide sequence ID" value="NZ_FPBK01000014.1"/>
</dbReference>
<evidence type="ECO:0000313" key="1">
    <source>
        <dbReference type="EMBL" id="SFU70116.1"/>
    </source>
</evidence>
<sequence length="131" mass="15235">MTAKEIATIAEELDCGMVCFYHRATGTIESYPDPNDIYFDPEPWQDIIDTIEAREDEYDKFEKMNSSEAFRVMEGFAASLTDAAFQESLEEVLANRKPFQHFKALVDASAYRQNWFDYKQNAYIAYVKDQL</sequence>
<keyword evidence="2" id="KW-1185">Reference proteome</keyword>
<dbReference type="EMBL" id="FPBK01000014">
    <property type="protein sequence ID" value="SFU70116.1"/>
    <property type="molecule type" value="Genomic_DNA"/>
</dbReference>
<dbReference type="OrthoDB" id="961309at2"/>
<gene>
    <name evidence="1" type="ORF">SAMN05216480_11452</name>
</gene>
<dbReference type="InterPro" id="IPR005361">
    <property type="entry name" value="UPF0158"/>
</dbReference>
<evidence type="ECO:0000313" key="2">
    <source>
        <dbReference type="Proteomes" id="UP000199138"/>
    </source>
</evidence>
<name>A0A1I7IBB5_9FLAO</name>
<dbReference type="AlphaFoldDB" id="A0A1I7IBB5"/>
<dbReference type="Proteomes" id="UP000199138">
    <property type="component" value="Unassembled WGS sequence"/>
</dbReference>
<dbReference type="Pfam" id="PF03682">
    <property type="entry name" value="UPF0158"/>
    <property type="match status" value="1"/>
</dbReference>
<accession>A0A1I7IBB5</accession>
<proteinExistence type="predicted"/>
<protein>
    <submittedName>
        <fullName evidence="1">Uncharacterized protein family (UPF0158)</fullName>
    </submittedName>
</protein>
<reference evidence="1 2" key="1">
    <citation type="submission" date="2016-10" db="EMBL/GenBank/DDBJ databases">
        <authorList>
            <person name="de Groot N.N."/>
        </authorList>
    </citation>
    <scope>NUCLEOTIDE SEQUENCE [LARGE SCALE GENOMIC DNA]</scope>
    <source>
        <strain evidence="1 2">CGMCC 1.12333</strain>
    </source>
</reference>
<organism evidence="1 2">
    <name type="scientific">Pustulibacterium marinum</name>
    <dbReference type="NCBI Taxonomy" id="1224947"/>
    <lineage>
        <taxon>Bacteria</taxon>
        <taxon>Pseudomonadati</taxon>
        <taxon>Bacteroidota</taxon>
        <taxon>Flavobacteriia</taxon>
        <taxon>Flavobacteriales</taxon>
        <taxon>Flavobacteriaceae</taxon>
        <taxon>Pustulibacterium</taxon>
    </lineage>
</organism>
<dbReference type="STRING" id="1224947.SAMN05216480_11452"/>